<dbReference type="GO" id="GO:0006269">
    <property type="term" value="P:DNA replication, synthesis of primer"/>
    <property type="evidence" value="ECO:0007669"/>
    <property type="project" value="UniProtKB-KW"/>
</dbReference>
<evidence type="ECO:0000256" key="4">
    <source>
        <dbReference type="ARBA" id="ARBA00022695"/>
    </source>
</evidence>
<dbReference type="EMBL" id="CAKKNE010000002">
    <property type="protein sequence ID" value="CAH0367217.1"/>
    <property type="molecule type" value="Genomic_DNA"/>
</dbReference>
<feature type="domain" description="Toprim" evidence="12">
    <location>
        <begin position="279"/>
        <end position="369"/>
    </location>
</feature>
<accession>A0A7S4ECW8</accession>
<protein>
    <recommendedName>
        <fullName evidence="12">Toprim domain-containing protein</fullName>
    </recommendedName>
</protein>
<dbReference type="InterPro" id="IPR050219">
    <property type="entry name" value="DnaG_primase"/>
</dbReference>
<dbReference type="InterPro" id="IPR037068">
    <property type="entry name" value="DNA_primase_core_N_sf"/>
</dbReference>
<dbReference type="InterPro" id="IPR002694">
    <property type="entry name" value="Znf_CHC2"/>
</dbReference>
<evidence type="ECO:0000256" key="7">
    <source>
        <dbReference type="ARBA" id="ARBA00022771"/>
    </source>
</evidence>
<name>A0A7S4ECW8_9STRA</name>
<proteinExistence type="predicted"/>
<dbReference type="InterPro" id="IPR013264">
    <property type="entry name" value="DNAG_N"/>
</dbReference>
<keyword evidence="5" id="KW-0235">DNA replication</keyword>
<keyword evidence="9" id="KW-0804">Transcription</keyword>
<feature type="compositionally biased region" description="Low complexity" evidence="10">
    <location>
        <begin position="415"/>
        <end position="425"/>
    </location>
</feature>
<evidence type="ECO:0000313" key="13">
    <source>
        <dbReference type="EMBL" id="CAE0704211.1"/>
    </source>
</evidence>
<evidence type="ECO:0000256" key="11">
    <source>
        <dbReference type="SAM" id="SignalP"/>
    </source>
</evidence>
<feature type="region of interest" description="Disordered" evidence="10">
    <location>
        <begin position="413"/>
        <end position="438"/>
    </location>
</feature>
<evidence type="ECO:0000259" key="12">
    <source>
        <dbReference type="PROSITE" id="PS50880"/>
    </source>
</evidence>
<dbReference type="SMART" id="SM00493">
    <property type="entry name" value="TOPRIM"/>
    <property type="match status" value="1"/>
</dbReference>
<dbReference type="GO" id="GO:0003899">
    <property type="term" value="F:DNA-directed RNA polymerase activity"/>
    <property type="evidence" value="ECO:0007669"/>
    <property type="project" value="InterPro"/>
</dbReference>
<dbReference type="Gene3D" id="3.40.1360.10">
    <property type="match status" value="1"/>
</dbReference>
<evidence type="ECO:0000256" key="6">
    <source>
        <dbReference type="ARBA" id="ARBA00022723"/>
    </source>
</evidence>
<dbReference type="GO" id="GO:0003677">
    <property type="term" value="F:DNA binding"/>
    <property type="evidence" value="ECO:0007669"/>
    <property type="project" value="InterPro"/>
</dbReference>
<feature type="chain" id="PRO_5035681236" description="Toprim domain-containing protein" evidence="11">
    <location>
        <begin position="20"/>
        <end position="459"/>
    </location>
</feature>
<dbReference type="EMBL" id="HBIW01022801">
    <property type="protein sequence ID" value="CAE0704211.1"/>
    <property type="molecule type" value="Transcribed_RNA"/>
</dbReference>
<evidence type="ECO:0000256" key="5">
    <source>
        <dbReference type="ARBA" id="ARBA00022705"/>
    </source>
</evidence>
<evidence type="ECO:0000256" key="9">
    <source>
        <dbReference type="ARBA" id="ARBA00023163"/>
    </source>
</evidence>
<evidence type="ECO:0000256" key="8">
    <source>
        <dbReference type="ARBA" id="ARBA00022833"/>
    </source>
</evidence>
<dbReference type="GO" id="GO:0000428">
    <property type="term" value="C:DNA-directed RNA polymerase complex"/>
    <property type="evidence" value="ECO:0007669"/>
    <property type="project" value="UniProtKB-KW"/>
</dbReference>
<evidence type="ECO:0000256" key="1">
    <source>
        <dbReference type="ARBA" id="ARBA00022478"/>
    </source>
</evidence>
<dbReference type="Proteomes" id="UP000789595">
    <property type="component" value="Unassembled WGS sequence"/>
</dbReference>
<dbReference type="Pfam" id="PF13155">
    <property type="entry name" value="Toprim_2"/>
    <property type="match status" value="1"/>
</dbReference>
<dbReference type="SMART" id="SM00400">
    <property type="entry name" value="ZnF_CHCC"/>
    <property type="match status" value="1"/>
</dbReference>
<dbReference type="PANTHER" id="PTHR30313:SF2">
    <property type="entry name" value="DNA PRIMASE"/>
    <property type="match status" value="1"/>
</dbReference>
<dbReference type="Pfam" id="PF08275">
    <property type="entry name" value="DNAG_N"/>
    <property type="match status" value="1"/>
</dbReference>
<dbReference type="GO" id="GO:0008270">
    <property type="term" value="F:zinc ion binding"/>
    <property type="evidence" value="ECO:0007669"/>
    <property type="project" value="UniProtKB-KW"/>
</dbReference>
<keyword evidence="6" id="KW-0479">Metal-binding</keyword>
<keyword evidence="15" id="KW-1185">Reference proteome</keyword>
<keyword evidence="11" id="KW-0732">Signal</keyword>
<evidence type="ECO:0000256" key="10">
    <source>
        <dbReference type="SAM" id="MobiDB-lite"/>
    </source>
</evidence>
<keyword evidence="8" id="KW-0862">Zinc</keyword>
<dbReference type="Pfam" id="PF01807">
    <property type="entry name" value="Zn_ribbon_DnaG"/>
    <property type="match status" value="1"/>
</dbReference>
<keyword evidence="4" id="KW-0548">Nucleotidyltransferase</keyword>
<keyword evidence="2" id="KW-0639">Primosome</keyword>
<dbReference type="PANTHER" id="PTHR30313">
    <property type="entry name" value="DNA PRIMASE"/>
    <property type="match status" value="1"/>
</dbReference>
<keyword evidence="1" id="KW-0240">DNA-directed RNA polymerase</keyword>
<keyword evidence="7" id="KW-0863">Zinc-finger</keyword>
<dbReference type="InterPro" id="IPR006171">
    <property type="entry name" value="TOPRIM_dom"/>
</dbReference>
<dbReference type="SUPFAM" id="SSF57783">
    <property type="entry name" value="Zinc beta-ribbon"/>
    <property type="match status" value="1"/>
</dbReference>
<evidence type="ECO:0000256" key="3">
    <source>
        <dbReference type="ARBA" id="ARBA00022679"/>
    </source>
</evidence>
<reference evidence="13" key="1">
    <citation type="submission" date="2021-01" db="EMBL/GenBank/DDBJ databases">
        <authorList>
            <person name="Corre E."/>
            <person name="Pelletier E."/>
            <person name="Niang G."/>
            <person name="Scheremetjew M."/>
            <person name="Finn R."/>
            <person name="Kale V."/>
            <person name="Holt S."/>
            <person name="Cochrane G."/>
            <person name="Meng A."/>
            <person name="Brown T."/>
            <person name="Cohen L."/>
        </authorList>
    </citation>
    <scope>NUCLEOTIDE SEQUENCE</scope>
    <source>
        <strain evidence="13">CCMP1756</strain>
    </source>
</reference>
<dbReference type="GO" id="GO:0005737">
    <property type="term" value="C:cytoplasm"/>
    <property type="evidence" value="ECO:0007669"/>
    <property type="project" value="TreeGrafter"/>
</dbReference>
<sequence>MVRCSSLLVALCLVDTVTPWAPHAAQRWARHSARSANPQDVETARSADIVAVAESFGVDVNSRNKACCPFHDERTPSFTLNPDKGLYKCFGCGAGGDVIKLYRELANATFAEAVEALVKEDRPKTRRVAEVKEVDASERIQLKQANAVAQEVYAEALRHQTSGGARQYLRKRGINPKTAAAFGLGFARPGTARSLTKDMDKSAFVAAGVLYQDGRARFGSKVTFPIRDACGDTLGFGSRALKIRKDEAKYVNSPASAVFSKGSCLFGLDVAKDAIHATDEALLVEGYFDVLALHDAGCANAVGVLGVGVTPRQLETAARFSPSRRVVLALDADAAGDAAVRRLCDDVLPTLADESGVDVVVMRWPDGAKDAADFVAGRREQGETDAAIASAVRDLCAAATAWNDVDVCDIPINEADAASSSSSAPPDDPPPDDSQDELRKKIDELQKQLAELSAQVASS</sequence>
<dbReference type="OrthoDB" id="10047023at2759"/>
<gene>
    <name evidence="13" type="ORF">PCAL00307_LOCUS19659</name>
    <name evidence="14" type="ORF">PECAL_2P02310</name>
</gene>
<evidence type="ECO:0000313" key="15">
    <source>
        <dbReference type="Proteomes" id="UP000789595"/>
    </source>
</evidence>
<dbReference type="InterPro" id="IPR036977">
    <property type="entry name" value="DNA_primase_Znf_CHC2"/>
</dbReference>
<dbReference type="Gene3D" id="3.90.980.10">
    <property type="entry name" value="DNA primase, catalytic core, N-terminal domain"/>
    <property type="match status" value="1"/>
</dbReference>
<dbReference type="AlphaFoldDB" id="A0A7S4ECW8"/>
<keyword evidence="3" id="KW-0808">Transferase</keyword>
<dbReference type="SUPFAM" id="SSF56731">
    <property type="entry name" value="DNA primase core"/>
    <property type="match status" value="1"/>
</dbReference>
<reference evidence="14" key="2">
    <citation type="submission" date="2021-11" db="EMBL/GenBank/DDBJ databases">
        <authorList>
            <consortium name="Genoscope - CEA"/>
            <person name="William W."/>
        </authorList>
    </citation>
    <scope>NUCLEOTIDE SEQUENCE</scope>
</reference>
<evidence type="ECO:0000256" key="2">
    <source>
        <dbReference type="ARBA" id="ARBA00022515"/>
    </source>
</evidence>
<feature type="signal peptide" evidence="11">
    <location>
        <begin position="1"/>
        <end position="19"/>
    </location>
</feature>
<dbReference type="Gene3D" id="3.90.580.10">
    <property type="entry name" value="Zinc finger, CHC2-type domain"/>
    <property type="match status" value="1"/>
</dbReference>
<organism evidence="13">
    <name type="scientific">Pelagomonas calceolata</name>
    <dbReference type="NCBI Taxonomy" id="35677"/>
    <lineage>
        <taxon>Eukaryota</taxon>
        <taxon>Sar</taxon>
        <taxon>Stramenopiles</taxon>
        <taxon>Ochrophyta</taxon>
        <taxon>Pelagophyceae</taxon>
        <taxon>Pelagomonadales</taxon>
        <taxon>Pelagomonadaceae</taxon>
        <taxon>Pelagomonas</taxon>
    </lineage>
</organism>
<dbReference type="PROSITE" id="PS50880">
    <property type="entry name" value="TOPRIM"/>
    <property type="match status" value="1"/>
</dbReference>
<evidence type="ECO:0000313" key="14">
    <source>
        <dbReference type="EMBL" id="CAH0367217.1"/>
    </source>
</evidence>